<feature type="topological domain" description="Cytoplasmic" evidence="14">
    <location>
        <begin position="165"/>
        <end position="171"/>
    </location>
</feature>
<evidence type="ECO:0000256" key="12">
    <source>
        <dbReference type="ARBA" id="ARBA00023186"/>
    </source>
</evidence>
<feature type="transmembrane region" description="Helical" evidence="15">
    <location>
        <begin position="42"/>
        <end position="60"/>
    </location>
</feature>
<keyword evidence="5" id="KW-0997">Cell inner membrane</keyword>
<sequence>MNPLRWSFRAQCLLGFAACAGLLAFAIYMQIQMGLEPCPLCIYQRIAFAAVGVLFLFGALHGPSSRGGRAGYGVLTALAALVGIGIAGRHVYVQLLPKDLGSSCGPPLSFLAETMGPFEVFRTVLTGTGDCGNIDWTFLGLSMPMWSLVWFVLLAGWALYTGLCARKKRLF</sequence>
<dbReference type="RefSeq" id="WP_057629610.1">
    <property type="nucleotide sequence ID" value="NZ_LDJJ01000053.1"/>
</dbReference>
<accession>A0A0R0CH54</accession>
<dbReference type="HAMAP" id="MF_00286">
    <property type="entry name" value="DsbB"/>
    <property type="match status" value="1"/>
</dbReference>
<feature type="disulfide bond" description="Redox-active" evidence="14">
    <location>
        <begin position="38"/>
        <end position="41"/>
    </location>
</feature>
<proteinExistence type="inferred from homology"/>
<dbReference type="GO" id="GO:0009055">
    <property type="term" value="F:electron transfer activity"/>
    <property type="evidence" value="ECO:0007669"/>
    <property type="project" value="UniProtKB-UniRule"/>
</dbReference>
<evidence type="ECO:0000256" key="15">
    <source>
        <dbReference type="SAM" id="Phobius"/>
    </source>
</evidence>
<dbReference type="PANTHER" id="PTHR36570:SF3">
    <property type="entry name" value="DISULFIDE BOND FORMATION PROTEIN B"/>
    <property type="match status" value="1"/>
</dbReference>
<evidence type="ECO:0000313" key="17">
    <source>
        <dbReference type="Proteomes" id="UP000051863"/>
    </source>
</evidence>
<feature type="topological domain" description="Periplasmic" evidence="14">
    <location>
        <begin position="29"/>
        <end position="46"/>
    </location>
</feature>
<evidence type="ECO:0000256" key="9">
    <source>
        <dbReference type="ARBA" id="ARBA00023002"/>
    </source>
</evidence>
<dbReference type="GO" id="GO:0005886">
    <property type="term" value="C:plasma membrane"/>
    <property type="evidence" value="ECO:0007669"/>
    <property type="project" value="UniProtKB-SubCell"/>
</dbReference>
<keyword evidence="12 14" id="KW-0143">Chaperone</keyword>
<gene>
    <name evidence="14" type="primary">dsbB</name>
    <name evidence="16" type="ORF">ABB27_15135</name>
</gene>
<keyword evidence="6 14" id="KW-0812">Transmembrane</keyword>
<evidence type="ECO:0000256" key="7">
    <source>
        <dbReference type="ARBA" id="ARBA00022982"/>
    </source>
</evidence>
<dbReference type="Proteomes" id="UP000051863">
    <property type="component" value="Unassembled WGS sequence"/>
</dbReference>
<evidence type="ECO:0000256" key="11">
    <source>
        <dbReference type="ARBA" id="ARBA00023157"/>
    </source>
</evidence>
<dbReference type="SUPFAM" id="SSF158442">
    <property type="entry name" value="DsbB-like"/>
    <property type="match status" value="1"/>
</dbReference>
<dbReference type="InterPro" id="IPR022920">
    <property type="entry name" value="Disulphide_bond_form_DsbB"/>
</dbReference>
<evidence type="ECO:0000256" key="10">
    <source>
        <dbReference type="ARBA" id="ARBA00023136"/>
    </source>
</evidence>
<keyword evidence="11 14" id="KW-1015">Disulfide bond</keyword>
<keyword evidence="3 14" id="KW-0813">Transport</keyword>
<dbReference type="AlphaFoldDB" id="A0A0R0CH54"/>
<keyword evidence="13 14" id="KW-0676">Redox-active center</keyword>
<keyword evidence="9 14" id="KW-0560">Oxidoreductase</keyword>
<evidence type="ECO:0000256" key="2">
    <source>
        <dbReference type="ARBA" id="ARBA00008823"/>
    </source>
</evidence>
<dbReference type="InterPro" id="IPR050183">
    <property type="entry name" value="DsbB"/>
</dbReference>
<dbReference type="PATRIC" id="fig|405446.3.peg.2779"/>
<dbReference type="GO" id="GO:0015035">
    <property type="term" value="F:protein-disulfide reductase activity"/>
    <property type="evidence" value="ECO:0007669"/>
    <property type="project" value="UniProtKB-UniRule"/>
</dbReference>
<keyword evidence="4 14" id="KW-1003">Cell membrane</keyword>
<dbReference type="NCBIfam" id="NF003354">
    <property type="entry name" value="PRK04388.1"/>
    <property type="match status" value="1"/>
</dbReference>
<feature type="transmembrane region" description="Helical" evidence="15">
    <location>
        <begin position="145"/>
        <end position="165"/>
    </location>
</feature>
<dbReference type="GO" id="GO:0006457">
    <property type="term" value="P:protein folding"/>
    <property type="evidence" value="ECO:0007669"/>
    <property type="project" value="InterPro"/>
</dbReference>
<evidence type="ECO:0000256" key="6">
    <source>
        <dbReference type="ARBA" id="ARBA00022692"/>
    </source>
</evidence>
<evidence type="ECO:0000313" key="16">
    <source>
        <dbReference type="EMBL" id="KRG65714.1"/>
    </source>
</evidence>
<organism evidence="16 17">
    <name type="scientific">Stenotrophomonas terrae</name>
    <dbReference type="NCBI Taxonomy" id="405446"/>
    <lineage>
        <taxon>Bacteria</taxon>
        <taxon>Pseudomonadati</taxon>
        <taxon>Pseudomonadota</taxon>
        <taxon>Gammaproteobacteria</taxon>
        <taxon>Lysobacterales</taxon>
        <taxon>Lysobacteraceae</taxon>
        <taxon>Stenotrophomonas</taxon>
    </lineage>
</organism>
<keyword evidence="7 14" id="KW-0249">Electron transport</keyword>
<dbReference type="Pfam" id="PF02600">
    <property type="entry name" value="DsbB"/>
    <property type="match status" value="1"/>
</dbReference>
<keyword evidence="8 14" id="KW-1133">Transmembrane helix</keyword>
<comment type="function">
    <text evidence="14">Required for disulfide bond formation in some periplasmic proteins. Acts by oxidizing the DsbA protein.</text>
</comment>
<protein>
    <recommendedName>
        <fullName evidence="14">Disulfide bond formation protein B</fullName>
    </recommendedName>
    <alternativeName>
        <fullName evidence="14">Disulfide oxidoreductase</fullName>
    </alternativeName>
</protein>
<evidence type="ECO:0000256" key="13">
    <source>
        <dbReference type="ARBA" id="ARBA00023284"/>
    </source>
</evidence>
<evidence type="ECO:0000256" key="8">
    <source>
        <dbReference type="ARBA" id="ARBA00022989"/>
    </source>
</evidence>
<comment type="caution">
    <text evidence="14">Lacks conserved residue(s) required for the propagation of feature annotation.</text>
</comment>
<dbReference type="InterPro" id="IPR003752">
    <property type="entry name" value="DiS_bond_form_DsbB/BdbC"/>
</dbReference>
<feature type="transmembrane region" description="Helical" evidence="15">
    <location>
        <begin position="72"/>
        <end position="92"/>
    </location>
</feature>
<evidence type="ECO:0000256" key="14">
    <source>
        <dbReference type="HAMAP-Rule" id="MF_00286"/>
    </source>
</evidence>
<dbReference type="OrthoDB" id="3711263at2"/>
<reference evidence="16 17" key="1">
    <citation type="submission" date="2015-05" db="EMBL/GenBank/DDBJ databases">
        <title>Genome sequencing and analysis of members of genus Stenotrophomonas.</title>
        <authorList>
            <person name="Patil P.P."/>
            <person name="Midha S."/>
            <person name="Patil P.B."/>
        </authorList>
    </citation>
    <scope>NUCLEOTIDE SEQUENCE [LARGE SCALE GENOMIC DNA]</scope>
    <source>
        <strain evidence="16 17">DSM 18941</strain>
    </source>
</reference>
<evidence type="ECO:0000256" key="1">
    <source>
        <dbReference type="ARBA" id="ARBA00004429"/>
    </source>
</evidence>
<evidence type="ECO:0000256" key="4">
    <source>
        <dbReference type="ARBA" id="ARBA00022475"/>
    </source>
</evidence>
<dbReference type="EMBL" id="LDJJ01000053">
    <property type="protein sequence ID" value="KRG65714.1"/>
    <property type="molecule type" value="Genomic_DNA"/>
</dbReference>
<comment type="caution">
    <text evidence="16">The sequence shown here is derived from an EMBL/GenBank/DDBJ whole genome shotgun (WGS) entry which is preliminary data.</text>
</comment>
<name>A0A0R0CH54_9GAMM</name>
<comment type="subcellular location">
    <subcellularLocation>
        <location evidence="1">Cell inner membrane</location>
        <topology evidence="1">Multi-pass membrane protein</topology>
    </subcellularLocation>
    <subcellularLocation>
        <location evidence="14">Cell membrane</location>
        <topology evidence="14">Multi-pass membrane protein</topology>
    </subcellularLocation>
</comment>
<evidence type="ECO:0000256" key="3">
    <source>
        <dbReference type="ARBA" id="ARBA00022448"/>
    </source>
</evidence>
<dbReference type="Gene3D" id="1.20.1550.10">
    <property type="entry name" value="DsbB-like"/>
    <property type="match status" value="1"/>
</dbReference>
<evidence type="ECO:0000256" key="5">
    <source>
        <dbReference type="ARBA" id="ARBA00022519"/>
    </source>
</evidence>
<keyword evidence="17" id="KW-1185">Reference proteome</keyword>
<dbReference type="PANTHER" id="PTHR36570">
    <property type="entry name" value="DISULFIDE BOND FORMATION PROTEIN B"/>
    <property type="match status" value="1"/>
</dbReference>
<feature type="topological domain" description="Cytoplasmic" evidence="14">
    <location>
        <begin position="1"/>
        <end position="11"/>
    </location>
</feature>
<keyword evidence="10 14" id="KW-0472">Membrane</keyword>
<comment type="similarity">
    <text evidence="2 14">Belongs to the DsbB family.</text>
</comment>
<dbReference type="InterPro" id="IPR023380">
    <property type="entry name" value="DsbB-like_sf"/>
</dbReference>